<keyword evidence="12" id="KW-1185">Reference proteome</keyword>
<evidence type="ECO:0000256" key="1">
    <source>
        <dbReference type="ARBA" id="ARBA00010838"/>
    </source>
</evidence>
<keyword evidence="4" id="KW-0136">Cellulose degradation</keyword>
<evidence type="ECO:0000256" key="9">
    <source>
        <dbReference type="RuleBase" id="RU361175"/>
    </source>
</evidence>
<dbReference type="Pfam" id="PF00232">
    <property type="entry name" value="Glyco_hydro_1"/>
    <property type="match status" value="1"/>
</dbReference>
<dbReference type="EMBL" id="JACIBX010000001">
    <property type="protein sequence ID" value="MBB3710467.1"/>
    <property type="molecule type" value="Genomic_DNA"/>
</dbReference>
<evidence type="ECO:0000256" key="5">
    <source>
        <dbReference type="ARBA" id="ARBA00023277"/>
    </source>
</evidence>
<gene>
    <name evidence="11" type="ORF">FHS00_000020</name>
</gene>
<feature type="active site" description="Nucleophile" evidence="8">
    <location>
        <position position="368"/>
    </location>
</feature>
<organism evidence="11 12">
    <name type="scientific">Limimaricola variabilis</name>
    <dbReference type="NCBI Taxonomy" id="1492771"/>
    <lineage>
        <taxon>Bacteria</taxon>
        <taxon>Pseudomonadati</taxon>
        <taxon>Pseudomonadota</taxon>
        <taxon>Alphaproteobacteria</taxon>
        <taxon>Rhodobacterales</taxon>
        <taxon>Paracoccaceae</taxon>
        <taxon>Limimaricola</taxon>
    </lineage>
</organism>
<dbReference type="PRINTS" id="PR00131">
    <property type="entry name" value="GLHYDRLASE1"/>
</dbReference>
<dbReference type="PROSITE" id="PS00572">
    <property type="entry name" value="GLYCOSYL_HYDROL_F1_1"/>
    <property type="match status" value="1"/>
</dbReference>
<evidence type="ECO:0000256" key="3">
    <source>
        <dbReference type="ARBA" id="ARBA00022801"/>
    </source>
</evidence>
<dbReference type="Proteomes" id="UP000576152">
    <property type="component" value="Unassembled WGS sequence"/>
</dbReference>
<accession>A0ABR6HIU2</accession>
<comment type="caution">
    <text evidence="11">The sequence shown here is derived from an EMBL/GenBank/DDBJ whole genome shotgun (WGS) entry which is preliminary data.</text>
</comment>
<dbReference type="Gene3D" id="3.20.20.80">
    <property type="entry name" value="Glycosidases"/>
    <property type="match status" value="1"/>
</dbReference>
<dbReference type="InterPro" id="IPR001360">
    <property type="entry name" value="Glyco_hydro_1"/>
</dbReference>
<dbReference type="InterPro" id="IPR018120">
    <property type="entry name" value="Glyco_hydro_1_AS"/>
</dbReference>
<evidence type="ECO:0000256" key="7">
    <source>
        <dbReference type="ARBA" id="ARBA00023326"/>
    </source>
</evidence>
<dbReference type="PANTHER" id="PTHR10353">
    <property type="entry name" value="GLYCOSYL HYDROLASE"/>
    <property type="match status" value="1"/>
</dbReference>
<dbReference type="RefSeq" id="WP_221188667.1">
    <property type="nucleotide sequence ID" value="NZ_JACIBX010000001.1"/>
</dbReference>
<dbReference type="PANTHER" id="PTHR10353:SF36">
    <property type="entry name" value="LP05116P"/>
    <property type="match status" value="1"/>
</dbReference>
<evidence type="ECO:0000256" key="4">
    <source>
        <dbReference type="ARBA" id="ARBA00023001"/>
    </source>
</evidence>
<evidence type="ECO:0000313" key="12">
    <source>
        <dbReference type="Proteomes" id="UP000576152"/>
    </source>
</evidence>
<protein>
    <recommendedName>
        <fullName evidence="2 9">Beta-glucosidase</fullName>
        <ecNumber evidence="2 9">3.2.1.21</ecNumber>
    </recommendedName>
</protein>
<evidence type="ECO:0000256" key="8">
    <source>
        <dbReference type="PROSITE-ProRule" id="PRU10055"/>
    </source>
</evidence>
<evidence type="ECO:0000313" key="11">
    <source>
        <dbReference type="EMBL" id="MBB3710467.1"/>
    </source>
</evidence>
<sequence length="457" mass="50479">MSDAICIDRSPEPGTARNVPIPPRSSFPEGFVFGAATAAYQIEGHKFGGAGSSHWDSFAATPGNVVRREDGSLACDHYHRWESDLDLIRDGGFDAYRFSTSWARVMPDGRTVNPEGLDFYDRLVDGMIDRGLRPFLTLYHWDLPSALADHGGWMNRDTALRFADFAEVVMARIGDRIERTATINEPWCVSWLSHYLGEQAPGLRDIRAAARAMHHVQLAHGLGVERLRGLGHDNLGIVLNLADILPFREGEEKAVATADAINNGFFIESVAKGTYPQAALEGLEPHLPANWQDDMATISTPIDWLGVNYYSRGIVSAVPGAPWPATKGHEGPLPKTQMGWEIYPEGLSNLLTRMARDYVGDLPIYVTENGMAWADEVTDGAVTDAERTSYIAGHLEAARGAIKGGANVKGFFYWSLLDNYEWAWGYEKRFGLIHVDFETLERTPKSSYYALQAALSG</sequence>
<keyword evidence="7" id="KW-0624">Polysaccharide degradation</keyword>
<comment type="catalytic activity">
    <reaction evidence="9">
        <text>Hydrolysis of terminal, non-reducing beta-D-glucosyl residues with release of beta-D-glucose.</text>
        <dbReference type="EC" id="3.2.1.21"/>
    </reaction>
</comment>
<dbReference type="GO" id="GO:0008422">
    <property type="term" value="F:beta-glucosidase activity"/>
    <property type="evidence" value="ECO:0007669"/>
    <property type="project" value="UniProtKB-EC"/>
</dbReference>
<dbReference type="InterPro" id="IPR017736">
    <property type="entry name" value="Glyco_hydro_1_beta-glucosidase"/>
</dbReference>
<evidence type="ECO:0000256" key="2">
    <source>
        <dbReference type="ARBA" id="ARBA00012744"/>
    </source>
</evidence>
<evidence type="ECO:0000256" key="6">
    <source>
        <dbReference type="ARBA" id="ARBA00023295"/>
    </source>
</evidence>
<dbReference type="EC" id="3.2.1.21" evidence="2 9"/>
<keyword evidence="5" id="KW-0119">Carbohydrate metabolism</keyword>
<dbReference type="SUPFAM" id="SSF51445">
    <property type="entry name" value="(Trans)glycosidases"/>
    <property type="match status" value="1"/>
</dbReference>
<keyword evidence="3 9" id="KW-0378">Hydrolase</keyword>
<dbReference type="NCBIfam" id="TIGR03356">
    <property type="entry name" value="BGL"/>
    <property type="match status" value="1"/>
</dbReference>
<dbReference type="InterPro" id="IPR017853">
    <property type="entry name" value="GH"/>
</dbReference>
<name>A0ABR6HIU2_9RHOB</name>
<reference evidence="11 12" key="1">
    <citation type="submission" date="2020-08" db="EMBL/GenBank/DDBJ databases">
        <title>Genomic Encyclopedia of Type Strains, Phase III (KMG-III): the genomes of soil and plant-associated and newly described type strains.</title>
        <authorList>
            <person name="Whitman W."/>
        </authorList>
    </citation>
    <scope>NUCLEOTIDE SEQUENCE [LARGE SCALE GENOMIC DNA]</scope>
    <source>
        <strain evidence="11 12">CECT 8572</strain>
    </source>
</reference>
<comment type="similarity">
    <text evidence="1 9">Belongs to the glycosyl hydrolase 1 family.</text>
</comment>
<evidence type="ECO:0000256" key="10">
    <source>
        <dbReference type="SAM" id="MobiDB-lite"/>
    </source>
</evidence>
<keyword evidence="6 9" id="KW-0326">Glycosidase</keyword>
<feature type="region of interest" description="Disordered" evidence="10">
    <location>
        <begin position="1"/>
        <end position="22"/>
    </location>
</feature>
<proteinExistence type="inferred from homology"/>